<dbReference type="SUPFAM" id="SSF51126">
    <property type="entry name" value="Pectin lyase-like"/>
    <property type="match status" value="1"/>
</dbReference>
<dbReference type="InterPro" id="IPR012334">
    <property type="entry name" value="Pectin_lyas_fold"/>
</dbReference>
<comment type="caution">
    <text evidence="1">The sequence shown here is derived from an EMBL/GenBank/DDBJ whole genome shotgun (WGS) entry which is preliminary data.</text>
</comment>
<organism evidence="1 2">
    <name type="scientific">Nesterenkonia aethiopica</name>
    <dbReference type="NCBI Taxonomy" id="269144"/>
    <lineage>
        <taxon>Bacteria</taxon>
        <taxon>Bacillati</taxon>
        <taxon>Actinomycetota</taxon>
        <taxon>Actinomycetes</taxon>
        <taxon>Micrococcales</taxon>
        <taxon>Micrococcaceae</taxon>
        <taxon>Nesterenkonia</taxon>
    </lineage>
</organism>
<accession>A0ABP6M3D3</accession>
<proteinExistence type="predicted"/>
<dbReference type="Proteomes" id="UP001500236">
    <property type="component" value="Unassembled WGS sequence"/>
</dbReference>
<dbReference type="EMBL" id="BAAAVT010000013">
    <property type="protein sequence ID" value="GAA3068516.1"/>
    <property type="molecule type" value="Genomic_DNA"/>
</dbReference>
<evidence type="ECO:0000313" key="1">
    <source>
        <dbReference type="EMBL" id="GAA3068516.1"/>
    </source>
</evidence>
<dbReference type="Gene3D" id="2.160.20.10">
    <property type="entry name" value="Single-stranded right-handed beta-helix, Pectin lyase-like"/>
    <property type="match status" value="1"/>
</dbReference>
<name>A0ABP6M3D3_9MICC</name>
<gene>
    <name evidence="1" type="ORF">GCM10010529_21390</name>
</gene>
<keyword evidence="2" id="KW-1185">Reference proteome</keyword>
<evidence type="ECO:0008006" key="3">
    <source>
        <dbReference type="Google" id="ProtNLM"/>
    </source>
</evidence>
<sequence length="357" mass="36945">MLALLTATLTGGAPAMAQQDCGGGDAVVTGSQQQGFTTSYRGQTVYQGESYIVATWEAVGSLTPGRTSQESVSVMASGWIGHHTIDLPSHTSFEVCGIMDVGNTTGRGAIEAFGATDVAIPHLTMTGSPWFGLHFGAVRGLHLGQITLDLTGGLGVRFDRESPDSISVVMDRIHVSGTDNHGVETWNVNGLDIGAVIARDVGYAGLLLNNTRNARIGLVDGHNVATGTGYATFRVANTAGRAADGGYDTNVVVDKVVAHGGGRGIFCVSQSGGLHVGEVELSGTGGNAVLIENCYNVTLASGTVDGGGEVRIASRSEFPLTRDVSITLEVDGTSVRESPCGENITWRITGDAPQHIC</sequence>
<evidence type="ECO:0000313" key="2">
    <source>
        <dbReference type="Proteomes" id="UP001500236"/>
    </source>
</evidence>
<protein>
    <recommendedName>
        <fullName evidence="3">Right-handed parallel beta-helix repeat-containing protein</fullName>
    </recommendedName>
</protein>
<reference evidence="2" key="1">
    <citation type="journal article" date="2019" name="Int. J. Syst. Evol. Microbiol.">
        <title>The Global Catalogue of Microorganisms (GCM) 10K type strain sequencing project: providing services to taxonomists for standard genome sequencing and annotation.</title>
        <authorList>
            <consortium name="The Broad Institute Genomics Platform"/>
            <consortium name="The Broad Institute Genome Sequencing Center for Infectious Disease"/>
            <person name="Wu L."/>
            <person name="Ma J."/>
        </authorList>
    </citation>
    <scope>NUCLEOTIDE SEQUENCE [LARGE SCALE GENOMIC DNA]</scope>
    <source>
        <strain evidence="2">JCM 14309</strain>
    </source>
</reference>
<dbReference type="InterPro" id="IPR011050">
    <property type="entry name" value="Pectin_lyase_fold/virulence"/>
</dbReference>